<evidence type="ECO:0000313" key="3">
    <source>
        <dbReference type="EMBL" id="GBG28157.1"/>
    </source>
</evidence>
<gene>
    <name evidence="3" type="ORF">FCC1311_043802</name>
</gene>
<dbReference type="InParanoid" id="A0A2R5GAW9"/>
<feature type="compositionally biased region" description="Basic residues" evidence="2">
    <location>
        <begin position="387"/>
        <end position="396"/>
    </location>
</feature>
<keyword evidence="1" id="KW-0175">Coiled coil</keyword>
<dbReference type="AlphaFoldDB" id="A0A2R5GAW9"/>
<sequence length="396" mass="45536">MENDDGDANAHRDSSRGEWVHRYRVDGDEHSYKFPESHRSERRISRRSDHKHDAYASYDYEDDNRARSGSRRGERVEYSGAVDDDDEGELMDEEELRDGGGFQGGDLDDDALAYDNPEGTRETSSLGRESELRRALRSLHDELQWVDENAIQARIESERRLMNLVEALAGRVASLESEKRDLQTKYHEAQAALQPDVEQRLYALEDAAASIQNETPRLADTLDIVQQEIVQVRISLEEARAKQDTFQEKKQHLHQDQHQHQHQQRYERGEHMDVLAPTGAEMEVFERLAKERAEMVREECSADLRRAMHELDVGRKIDNASLDNRLRDALARLDLLEQRITDDHEQSVQMLELLLQEKRPRGAASAASSTTSSTQSHSQSQAQTQTRQRRRSSGAR</sequence>
<feature type="compositionally biased region" description="Low complexity" evidence="2">
    <location>
        <begin position="362"/>
        <end position="386"/>
    </location>
</feature>
<feature type="region of interest" description="Disordered" evidence="2">
    <location>
        <begin position="245"/>
        <end position="265"/>
    </location>
</feature>
<organism evidence="3 4">
    <name type="scientific">Hondaea fermentalgiana</name>
    <dbReference type="NCBI Taxonomy" id="2315210"/>
    <lineage>
        <taxon>Eukaryota</taxon>
        <taxon>Sar</taxon>
        <taxon>Stramenopiles</taxon>
        <taxon>Bigyra</taxon>
        <taxon>Labyrinthulomycetes</taxon>
        <taxon>Thraustochytrida</taxon>
        <taxon>Thraustochytriidae</taxon>
        <taxon>Hondaea</taxon>
    </lineage>
</organism>
<evidence type="ECO:0000256" key="2">
    <source>
        <dbReference type="SAM" id="MobiDB-lite"/>
    </source>
</evidence>
<dbReference type="Proteomes" id="UP000241890">
    <property type="component" value="Unassembled WGS sequence"/>
</dbReference>
<evidence type="ECO:0000256" key="1">
    <source>
        <dbReference type="SAM" id="Coils"/>
    </source>
</evidence>
<evidence type="ECO:0000313" key="4">
    <source>
        <dbReference type="Proteomes" id="UP000241890"/>
    </source>
</evidence>
<feature type="coiled-coil region" evidence="1">
    <location>
        <begin position="165"/>
        <end position="192"/>
    </location>
</feature>
<proteinExistence type="predicted"/>
<protein>
    <submittedName>
        <fullName evidence="3">Uncharacterized protein</fullName>
    </submittedName>
</protein>
<comment type="caution">
    <text evidence="3">The sequence shown here is derived from an EMBL/GenBank/DDBJ whole genome shotgun (WGS) entry which is preliminary data.</text>
</comment>
<feature type="region of interest" description="Disordered" evidence="2">
    <location>
        <begin position="1"/>
        <end position="129"/>
    </location>
</feature>
<dbReference type="EMBL" id="BEYU01000040">
    <property type="protein sequence ID" value="GBG28157.1"/>
    <property type="molecule type" value="Genomic_DNA"/>
</dbReference>
<feature type="compositionally biased region" description="Acidic residues" evidence="2">
    <location>
        <begin position="82"/>
        <end position="96"/>
    </location>
</feature>
<feature type="region of interest" description="Disordered" evidence="2">
    <location>
        <begin position="354"/>
        <end position="396"/>
    </location>
</feature>
<feature type="compositionally biased region" description="Basic and acidic residues" evidence="2">
    <location>
        <begin position="8"/>
        <end position="54"/>
    </location>
</feature>
<reference evidence="3 4" key="1">
    <citation type="submission" date="2017-12" db="EMBL/GenBank/DDBJ databases">
        <title>Sequencing, de novo assembly and annotation of complete genome of a new Thraustochytrid species, strain FCC1311.</title>
        <authorList>
            <person name="Sedici K."/>
            <person name="Godart F."/>
            <person name="Aiese Cigliano R."/>
            <person name="Sanseverino W."/>
            <person name="Barakat M."/>
            <person name="Ortet P."/>
            <person name="Marechal E."/>
            <person name="Cagnac O."/>
            <person name="Amato A."/>
        </authorList>
    </citation>
    <scope>NUCLEOTIDE SEQUENCE [LARGE SCALE GENOMIC DNA]</scope>
</reference>
<keyword evidence="4" id="KW-1185">Reference proteome</keyword>
<accession>A0A2R5GAW9</accession>
<feature type="compositionally biased region" description="Basic and acidic residues" evidence="2">
    <location>
        <begin position="63"/>
        <end position="77"/>
    </location>
</feature>
<name>A0A2R5GAW9_9STRA</name>
<feature type="coiled-coil region" evidence="1">
    <location>
        <begin position="319"/>
        <end position="346"/>
    </location>
</feature>